<feature type="chain" id="PRO_5019464204" evidence="5">
    <location>
        <begin position="36"/>
        <end position="969"/>
    </location>
</feature>
<evidence type="ECO:0000256" key="3">
    <source>
        <dbReference type="ARBA" id="ARBA00023237"/>
    </source>
</evidence>
<protein>
    <submittedName>
        <fullName evidence="8">TonB-dependent receptor</fullName>
    </submittedName>
</protein>
<evidence type="ECO:0000256" key="5">
    <source>
        <dbReference type="SAM" id="SignalP"/>
    </source>
</evidence>
<dbReference type="Gene3D" id="2.170.130.10">
    <property type="entry name" value="TonB-dependent receptor, plug domain"/>
    <property type="match status" value="1"/>
</dbReference>
<sequence length="969" mass="102303">MKNWGKLGAPTRAILASSVSIATVAGFMMSAPALAQSAASQPLTEEQTAEVEDIVVTGTRVIRDGYTAPIPTTVLGAADIATRAPSNVADFVNILPSLASSVKPTTSIASVGPGTSGINALNLRNLGVNRTLVLLDGQRVGASTLTGWVDINQFPQALIKRVDVVTGGASADWGSDAVAGVVNFVLDRDFKGVKGDVQGGVTTYGDDRNYKASLTAGASFADDRGHILLSGEIAHNDGVRGIGDRKWYKAKKIFFNPAYTATNGQPQLLVRENTGFATVTPGGIITSGPLRGTYFGQGGTPTQFNYGSIVSGNFMQGGDSQYSDFGTTGDLSPRLSRQNAFGRLSFDVTDNVQIFGQLSYGRAHSRVAFSDQFVFGSSTVAAGATSTVSTIVIQPDNAFIPASIRSRVTGPFSLGTTNEDLGPIILTTNRKSVRGMIGASGDFDAVGSNWKWDAYAQRSVSRVYTAARTTITARYNQAIDAVVNPATGAIVCRSTLTNPTNGCVPYNIFGTGVVSDAARNYVLGTAFGRTRLTQNVQALTMRGDPFSTWAGPVSVAFGVEHRKEAVSGSSDALSPARSYFAGNYNASFGSYNVTEGFLEAVIPLAKDASFAKSLDLNAAVRATDYSTSGYVTTWKAGLTYKPIDDITLRVTRSRDIRAPNLSELFQFNQTAGANVTDPSRGNAATTVFSVTSGNPNLKPEKADTFGAGLVVQPSFLPGFAASVDYYNIDIKGAISTVVAQTLVNQCFAGNTPLCAQIQRNAAGVITTVLVQPINLSKQLSRGVDFEASYRRDLANLSSGLSGNLTLRVLATRFIKNYFNNGINRPTDTVGTNSQNGTAAGVSPSLPRWRYLASVGWDGEAAAVQLTARGFSSGKLNTAYIECTTGCPTSTTEQMTIENNRVPGAIYFDAYGSYKLFGDAEVFVAVDNFTNKSPAQVAYGPSIGGTPISVNPALFDVLGRTFRAGFRFKI</sequence>
<feature type="signal peptide" evidence="5">
    <location>
        <begin position="1"/>
        <end position="35"/>
    </location>
</feature>
<keyword evidence="2 4" id="KW-0472">Membrane</keyword>
<dbReference type="InterPro" id="IPR000531">
    <property type="entry name" value="Beta-barrel_TonB"/>
</dbReference>
<evidence type="ECO:0000259" key="6">
    <source>
        <dbReference type="Pfam" id="PF00593"/>
    </source>
</evidence>
<evidence type="ECO:0000256" key="1">
    <source>
        <dbReference type="ARBA" id="ARBA00004442"/>
    </source>
</evidence>
<evidence type="ECO:0000259" key="7">
    <source>
        <dbReference type="Pfam" id="PF07715"/>
    </source>
</evidence>
<keyword evidence="4" id="KW-0798">TonB box</keyword>
<comment type="caution">
    <text evidence="8">The sequence shown here is derived from an EMBL/GenBank/DDBJ whole genome shotgun (WGS) entry which is preliminary data.</text>
</comment>
<dbReference type="EMBL" id="SACN01000001">
    <property type="protein sequence ID" value="RVT93490.1"/>
    <property type="molecule type" value="Genomic_DNA"/>
</dbReference>
<feature type="domain" description="TonB-dependent receptor-like beta-barrel" evidence="6">
    <location>
        <begin position="455"/>
        <end position="927"/>
    </location>
</feature>
<evidence type="ECO:0000256" key="2">
    <source>
        <dbReference type="ARBA" id="ARBA00023136"/>
    </source>
</evidence>
<dbReference type="Pfam" id="PF00593">
    <property type="entry name" value="TonB_dep_Rec_b-barrel"/>
    <property type="match status" value="1"/>
</dbReference>
<feature type="domain" description="TonB-dependent receptor plug" evidence="7">
    <location>
        <begin position="67"/>
        <end position="181"/>
    </location>
</feature>
<dbReference type="Proteomes" id="UP000282971">
    <property type="component" value="Unassembled WGS sequence"/>
</dbReference>
<evidence type="ECO:0000256" key="4">
    <source>
        <dbReference type="RuleBase" id="RU003357"/>
    </source>
</evidence>
<dbReference type="Pfam" id="PF07715">
    <property type="entry name" value="Plug"/>
    <property type="match status" value="1"/>
</dbReference>
<dbReference type="RefSeq" id="WP_127742153.1">
    <property type="nucleotide sequence ID" value="NZ_SACN01000001.1"/>
</dbReference>
<comment type="subcellular location">
    <subcellularLocation>
        <location evidence="1 4">Cell outer membrane</location>
    </subcellularLocation>
</comment>
<accession>A0A437M700</accession>
<dbReference type="OrthoDB" id="7051241at2"/>
<comment type="similarity">
    <text evidence="4">Belongs to the TonB-dependent receptor family.</text>
</comment>
<dbReference type="Gene3D" id="2.40.170.20">
    <property type="entry name" value="TonB-dependent receptor, beta-barrel domain"/>
    <property type="match status" value="1"/>
</dbReference>
<dbReference type="InterPro" id="IPR012910">
    <property type="entry name" value="Plug_dom"/>
</dbReference>
<keyword evidence="9" id="KW-1185">Reference proteome</keyword>
<dbReference type="PANTHER" id="PTHR47234:SF3">
    <property type="entry name" value="SECRETIN_TONB SHORT N-TERMINAL DOMAIN-CONTAINING PROTEIN"/>
    <property type="match status" value="1"/>
</dbReference>
<proteinExistence type="inferred from homology"/>
<name>A0A437M700_9SPHN</name>
<organism evidence="8 9">
    <name type="scientific">Sphingomonas crocodyli</name>
    <dbReference type="NCBI Taxonomy" id="1979270"/>
    <lineage>
        <taxon>Bacteria</taxon>
        <taxon>Pseudomonadati</taxon>
        <taxon>Pseudomonadota</taxon>
        <taxon>Alphaproteobacteria</taxon>
        <taxon>Sphingomonadales</taxon>
        <taxon>Sphingomonadaceae</taxon>
        <taxon>Sphingomonas</taxon>
    </lineage>
</organism>
<dbReference type="PANTHER" id="PTHR47234">
    <property type="match status" value="1"/>
</dbReference>
<gene>
    <name evidence="8" type="ORF">EOD43_06345</name>
</gene>
<evidence type="ECO:0000313" key="8">
    <source>
        <dbReference type="EMBL" id="RVT93490.1"/>
    </source>
</evidence>
<evidence type="ECO:0000313" key="9">
    <source>
        <dbReference type="Proteomes" id="UP000282971"/>
    </source>
</evidence>
<dbReference type="AlphaFoldDB" id="A0A437M700"/>
<keyword evidence="5" id="KW-0732">Signal</keyword>
<reference evidence="8 9" key="1">
    <citation type="submission" date="2019-01" db="EMBL/GenBank/DDBJ databases">
        <authorList>
            <person name="Chen W.-M."/>
        </authorList>
    </citation>
    <scope>NUCLEOTIDE SEQUENCE [LARGE SCALE GENOMIC DNA]</scope>
    <source>
        <strain evidence="8 9">CCP-7</strain>
    </source>
</reference>
<dbReference type="GO" id="GO:0009279">
    <property type="term" value="C:cell outer membrane"/>
    <property type="evidence" value="ECO:0007669"/>
    <property type="project" value="UniProtKB-SubCell"/>
</dbReference>
<dbReference type="InterPro" id="IPR036942">
    <property type="entry name" value="Beta-barrel_TonB_sf"/>
</dbReference>
<dbReference type="SUPFAM" id="SSF56935">
    <property type="entry name" value="Porins"/>
    <property type="match status" value="1"/>
</dbReference>
<keyword evidence="8" id="KW-0675">Receptor</keyword>
<dbReference type="InterPro" id="IPR037066">
    <property type="entry name" value="Plug_dom_sf"/>
</dbReference>
<keyword evidence="3" id="KW-0998">Cell outer membrane</keyword>